<evidence type="ECO:0000259" key="16">
    <source>
        <dbReference type="PROSITE" id="PS50885"/>
    </source>
</evidence>
<dbReference type="AlphaFoldDB" id="A0A964XQ89"/>
<name>A0A964XQ89_9PROT</name>
<dbReference type="Gene3D" id="6.10.340.10">
    <property type="match status" value="1"/>
</dbReference>
<dbReference type="Pfam" id="PF02518">
    <property type="entry name" value="HATPase_c"/>
    <property type="match status" value="1"/>
</dbReference>
<dbReference type="EMBL" id="RGET01000026">
    <property type="protein sequence ID" value="NBN87933.1"/>
    <property type="molecule type" value="Genomic_DNA"/>
</dbReference>
<keyword evidence="9" id="KW-0418">Kinase</keyword>
<evidence type="ECO:0000256" key="9">
    <source>
        <dbReference type="ARBA" id="ARBA00022777"/>
    </source>
</evidence>
<evidence type="ECO:0000256" key="13">
    <source>
        <dbReference type="ARBA" id="ARBA00023136"/>
    </source>
</evidence>
<keyword evidence="12" id="KW-0902">Two-component regulatory system</keyword>
<keyword evidence="10" id="KW-0067">ATP-binding</keyword>
<dbReference type="InterPro" id="IPR003594">
    <property type="entry name" value="HATPase_dom"/>
</dbReference>
<dbReference type="SMART" id="SM00388">
    <property type="entry name" value="HisKA"/>
    <property type="match status" value="1"/>
</dbReference>
<keyword evidence="5" id="KW-0597">Phosphoprotein</keyword>
<keyword evidence="6" id="KW-0808">Transferase</keyword>
<evidence type="ECO:0000259" key="15">
    <source>
        <dbReference type="PROSITE" id="PS50109"/>
    </source>
</evidence>
<feature type="transmembrane region" description="Helical" evidence="14">
    <location>
        <begin position="280"/>
        <end position="302"/>
    </location>
</feature>
<dbReference type="PROSITE" id="PS50109">
    <property type="entry name" value="HIS_KIN"/>
    <property type="match status" value="1"/>
</dbReference>
<feature type="transmembrane region" description="Helical" evidence="14">
    <location>
        <begin position="43"/>
        <end position="66"/>
    </location>
</feature>
<evidence type="ECO:0000313" key="17">
    <source>
        <dbReference type="EMBL" id="NBN87933.1"/>
    </source>
</evidence>
<dbReference type="InterPro" id="IPR036890">
    <property type="entry name" value="HATPase_C_sf"/>
</dbReference>
<dbReference type="CDD" id="cd00082">
    <property type="entry name" value="HisKA"/>
    <property type="match status" value="1"/>
</dbReference>
<gene>
    <name evidence="17" type="ORF">EBV32_02430</name>
</gene>
<evidence type="ECO:0000256" key="6">
    <source>
        <dbReference type="ARBA" id="ARBA00022679"/>
    </source>
</evidence>
<evidence type="ECO:0000256" key="11">
    <source>
        <dbReference type="ARBA" id="ARBA00022989"/>
    </source>
</evidence>
<dbReference type="EC" id="2.7.13.3" evidence="3"/>
<protein>
    <recommendedName>
        <fullName evidence="3">histidine kinase</fullName>
        <ecNumber evidence="3">2.7.13.3</ecNumber>
    </recommendedName>
</protein>
<evidence type="ECO:0000256" key="12">
    <source>
        <dbReference type="ARBA" id="ARBA00023012"/>
    </source>
</evidence>
<dbReference type="InterPro" id="IPR003660">
    <property type="entry name" value="HAMP_dom"/>
</dbReference>
<dbReference type="Pfam" id="PF19312">
    <property type="entry name" value="NtrY_N"/>
    <property type="match status" value="1"/>
</dbReference>
<dbReference type="PROSITE" id="PS50885">
    <property type="entry name" value="HAMP"/>
    <property type="match status" value="1"/>
</dbReference>
<dbReference type="SUPFAM" id="SSF47384">
    <property type="entry name" value="Homodimeric domain of signal transducing histidine kinase"/>
    <property type="match status" value="1"/>
</dbReference>
<keyword evidence="13 14" id="KW-0472">Membrane</keyword>
<dbReference type="Gene3D" id="1.10.287.130">
    <property type="match status" value="1"/>
</dbReference>
<dbReference type="PRINTS" id="PR00344">
    <property type="entry name" value="BCTRLSENSOR"/>
</dbReference>
<dbReference type="Gene3D" id="3.30.565.10">
    <property type="entry name" value="Histidine kinase-like ATPase, C-terminal domain"/>
    <property type="match status" value="1"/>
</dbReference>
<dbReference type="PANTHER" id="PTHR45528">
    <property type="entry name" value="SENSOR HISTIDINE KINASE CPXA"/>
    <property type="match status" value="1"/>
</dbReference>
<evidence type="ECO:0000313" key="18">
    <source>
        <dbReference type="Proteomes" id="UP000713222"/>
    </source>
</evidence>
<dbReference type="GO" id="GO:0005524">
    <property type="term" value="F:ATP binding"/>
    <property type="evidence" value="ECO:0007669"/>
    <property type="project" value="UniProtKB-KW"/>
</dbReference>
<dbReference type="InterPro" id="IPR003661">
    <property type="entry name" value="HisK_dim/P_dom"/>
</dbReference>
<dbReference type="InterPro" id="IPR005467">
    <property type="entry name" value="His_kinase_dom"/>
</dbReference>
<feature type="transmembrane region" description="Helical" evidence="14">
    <location>
        <begin position="12"/>
        <end position="31"/>
    </location>
</feature>
<proteinExistence type="predicted"/>
<sequence>MIKKILSSNLLLYISTFLSIIFGIFTLYTFSGSSFVQLNENNIQFILIINIFIICLLFFLIIRKLVVFLYKSKEITGVRTNLNFIKYFIFVTAVPSIFVAVFSLMLFNLGIEKWFDKKVNDVVNNSVEVARNYLEENQNSIKGEILAMANDLNRNFNLYNENKPLFQNYFDQQSRFRKIEESYLINKDGLLLFSTSFTNKSNFISPLKTFLDMAQNGQTILISDANKNQTNALVKLNTPDNIFLYTIRYVDPETVNFLKKTGEASTFYYKLKSNSLGLQISFALVYIVIVSSLILLSGIYAINIANKISKPIIKLIFAAKEVSTGNLDVKLKDEKEDDDFKKLYQTFNIMTQEIQAQKNKIALSERYQAWEMVAKKLAHEIKNPLTPITLSLERIKDRYSKQINIDKADFENYLNIISRQVEDIGKLANEFSDFARMPNPIKKSNNLKKLIQDSINLYKLSENKIIFDLNYNSTKDIFEFDLNQISRVLINIIKNSLESIHEKQELDKNLQGIINIFVENNNDFIYITIEDNGVGFKTTPKDLISPLTTTKQHGSGLGLSIVSKILHQHGGDLNFIEKSNGAKIKLSIKIN</sequence>
<organism evidence="17 18">
    <name type="scientific">Candidatus Fonsibacter lacus</name>
    <dbReference type="NCBI Taxonomy" id="2576439"/>
    <lineage>
        <taxon>Bacteria</taxon>
        <taxon>Pseudomonadati</taxon>
        <taxon>Pseudomonadota</taxon>
        <taxon>Alphaproteobacteria</taxon>
        <taxon>Candidatus Pelagibacterales</taxon>
        <taxon>Candidatus Pelagibacterales incertae sedis</taxon>
        <taxon>Candidatus Fonsibacter</taxon>
    </lineage>
</organism>
<feature type="domain" description="Histidine kinase" evidence="15">
    <location>
        <begin position="376"/>
        <end position="591"/>
    </location>
</feature>
<dbReference type="InterPro" id="IPR036097">
    <property type="entry name" value="HisK_dim/P_sf"/>
</dbReference>
<evidence type="ECO:0000256" key="7">
    <source>
        <dbReference type="ARBA" id="ARBA00022692"/>
    </source>
</evidence>
<dbReference type="InterPro" id="IPR004358">
    <property type="entry name" value="Sig_transdc_His_kin-like_C"/>
</dbReference>
<dbReference type="SUPFAM" id="SSF158472">
    <property type="entry name" value="HAMP domain-like"/>
    <property type="match status" value="1"/>
</dbReference>
<evidence type="ECO:0000256" key="10">
    <source>
        <dbReference type="ARBA" id="ARBA00022840"/>
    </source>
</evidence>
<keyword evidence="8" id="KW-0547">Nucleotide-binding</keyword>
<feature type="domain" description="HAMP" evidence="16">
    <location>
        <begin position="306"/>
        <end position="359"/>
    </location>
</feature>
<dbReference type="Pfam" id="PF00512">
    <property type="entry name" value="HisKA"/>
    <property type="match status" value="1"/>
</dbReference>
<dbReference type="PANTHER" id="PTHR45528:SF9">
    <property type="entry name" value="SENSOR HISTIDINE KINASE YBDK"/>
    <property type="match status" value="1"/>
</dbReference>
<dbReference type="SUPFAM" id="SSF55874">
    <property type="entry name" value="ATPase domain of HSP90 chaperone/DNA topoisomerase II/histidine kinase"/>
    <property type="match status" value="1"/>
</dbReference>
<keyword evidence="7 14" id="KW-0812">Transmembrane</keyword>
<feature type="transmembrane region" description="Helical" evidence="14">
    <location>
        <begin position="87"/>
        <end position="111"/>
    </location>
</feature>
<evidence type="ECO:0000256" key="1">
    <source>
        <dbReference type="ARBA" id="ARBA00000085"/>
    </source>
</evidence>
<keyword evidence="4" id="KW-1003">Cell membrane</keyword>
<accession>A0A964XQ89</accession>
<evidence type="ECO:0000256" key="3">
    <source>
        <dbReference type="ARBA" id="ARBA00012438"/>
    </source>
</evidence>
<dbReference type="CDD" id="cd06225">
    <property type="entry name" value="HAMP"/>
    <property type="match status" value="1"/>
</dbReference>
<comment type="subcellular location">
    <subcellularLocation>
        <location evidence="2">Cell membrane</location>
        <topology evidence="2">Multi-pass membrane protein</topology>
    </subcellularLocation>
</comment>
<evidence type="ECO:0000256" key="5">
    <source>
        <dbReference type="ARBA" id="ARBA00022553"/>
    </source>
</evidence>
<dbReference type="GO" id="GO:0005886">
    <property type="term" value="C:plasma membrane"/>
    <property type="evidence" value="ECO:0007669"/>
    <property type="project" value="UniProtKB-SubCell"/>
</dbReference>
<evidence type="ECO:0000256" key="4">
    <source>
        <dbReference type="ARBA" id="ARBA00022475"/>
    </source>
</evidence>
<keyword evidence="11 14" id="KW-1133">Transmembrane helix</keyword>
<dbReference type="SMART" id="SM00304">
    <property type="entry name" value="HAMP"/>
    <property type="match status" value="1"/>
</dbReference>
<reference evidence="17" key="1">
    <citation type="submission" date="2018-10" db="EMBL/GenBank/DDBJ databases">
        <title>Iterative Subtractive Binning of Freshwater Chronoseries Metagenomes Recovers Nearly Complete Genomes from over Four Hundred Novel Species.</title>
        <authorList>
            <person name="Rodriguez-R L.M."/>
            <person name="Tsementzi D."/>
            <person name="Luo C."/>
            <person name="Konstantinidis K.T."/>
        </authorList>
    </citation>
    <scope>NUCLEOTIDE SEQUENCE</scope>
    <source>
        <strain evidence="17">WB7_6_001</strain>
    </source>
</reference>
<evidence type="ECO:0000256" key="2">
    <source>
        <dbReference type="ARBA" id="ARBA00004651"/>
    </source>
</evidence>
<dbReference type="SMART" id="SM00387">
    <property type="entry name" value="HATPase_c"/>
    <property type="match status" value="1"/>
</dbReference>
<dbReference type="InterPro" id="IPR045671">
    <property type="entry name" value="NtrY-like_N"/>
</dbReference>
<evidence type="ECO:0000256" key="14">
    <source>
        <dbReference type="SAM" id="Phobius"/>
    </source>
</evidence>
<comment type="catalytic activity">
    <reaction evidence="1">
        <text>ATP + protein L-histidine = ADP + protein N-phospho-L-histidine.</text>
        <dbReference type="EC" id="2.7.13.3"/>
    </reaction>
</comment>
<dbReference type="Pfam" id="PF00672">
    <property type="entry name" value="HAMP"/>
    <property type="match status" value="1"/>
</dbReference>
<dbReference type="InterPro" id="IPR050398">
    <property type="entry name" value="HssS/ArlS-like"/>
</dbReference>
<dbReference type="Proteomes" id="UP000713222">
    <property type="component" value="Unassembled WGS sequence"/>
</dbReference>
<dbReference type="GO" id="GO:0000155">
    <property type="term" value="F:phosphorelay sensor kinase activity"/>
    <property type="evidence" value="ECO:0007669"/>
    <property type="project" value="InterPro"/>
</dbReference>
<comment type="caution">
    <text evidence="17">The sequence shown here is derived from an EMBL/GenBank/DDBJ whole genome shotgun (WGS) entry which is preliminary data.</text>
</comment>
<evidence type="ECO:0000256" key="8">
    <source>
        <dbReference type="ARBA" id="ARBA00022741"/>
    </source>
</evidence>